<dbReference type="EMBL" id="JASPKY010000519">
    <property type="protein sequence ID" value="KAK9694195.1"/>
    <property type="molecule type" value="Genomic_DNA"/>
</dbReference>
<comment type="caution">
    <text evidence="1">The sequence shown here is derived from an EMBL/GenBank/DDBJ whole genome shotgun (WGS) entry which is preliminary data.</text>
</comment>
<name>A0AAW1IW62_POPJA</name>
<dbReference type="AlphaFoldDB" id="A0AAW1IW62"/>
<gene>
    <name evidence="1" type="ORF">QE152_g33694</name>
</gene>
<evidence type="ECO:0000313" key="1">
    <source>
        <dbReference type="EMBL" id="KAK9694195.1"/>
    </source>
</evidence>
<accession>A0AAW1IW62</accession>
<reference evidence="1 2" key="1">
    <citation type="journal article" date="2024" name="BMC Genomics">
        <title>De novo assembly and annotation of Popillia japonica's genome with initial clues to its potential as an invasive pest.</title>
        <authorList>
            <person name="Cucini C."/>
            <person name="Boschi S."/>
            <person name="Funari R."/>
            <person name="Cardaioli E."/>
            <person name="Iannotti N."/>
            <person name="Marturano G."/>
            <person name="Paoli F."/>
            <person name="Bruttini M."/>
            <person name="Carapelli A."/>
            <person name="Frati F."/>
            <person name="Nardi F."/>
        </authorList>
    </citation>
    <scope>NUCLEOTIDE SEQUENCE [LARGE SCALE GENOMIC DNA]</scope>
    <source>
        <strain evidence="1">DMR45628</strain>
    </source>
</reference>
<protein>
    <submittedName>
        <fullName evidence="1">Uncharacterized protein</fullName>
    </submittedName>
</protein>
<proteinExistence type="predicted"/>
<feature type="non-terminal residue" evidence="1">
    <location>
        <position position="1"/>
    </location>
</feature>
<organism evidence="1 2">
    <name type="scientific">Popillia japonica</name>
    <name type="common">Japanese beetle</name>
    <dbReference type="NCBI Taxonomy" id="7064"/>
    <lineage>
        <taxon>Eukaryota</taxon>
        <taxon>Metazoa</taxon>
        <taxon>Ecdysozoa</taxon>
        <taxon>Arthropoda</taxon>
        <taxon>Hexapoda</taxon>
        <taxon>Insecta</taxon>
        <taxon>Pterygota</taxon>
        <taxon>Neoptera</taxon>
        <taxon>Endopterygota</taxon>
        <taxon>Coleoptera</taxon>
        <taxon>Polyphaga</taxon>
        <taxon>Scarabaeiformia</taxon>
        <taxon>Scarabaeidae</taxon>
        <taxon>Rutelinae</taxon>
        <taxon>Popillia</taxon>
    </lineage>
</organism>
<evidence type="ECO:0000313" key="2">
    <source>
        <dbReference type="Proteomes" id="UP001458880"/>
    </source>
</evidence>
<sequence>RSPAYVRELVRVQASVTRSNKRALVEFGRGKRALLTSRLAIPVRRQLGRATIAEQHRGGPFSAGLGPPHALDTFGDLRKPGLQMTLTELYAEYGR</sequence>
<keyword evidence="2" id="KW-1185">Reference proteome</keyword>
<dbReference type="Proteomes" id="UP001458880">
    <property type="component" value="Unassembled WGS sequence"/>
</dbReference>